<reference evidence="13" key="1">
    <citation type="journal article" date="2014" name="Int. J. Syst. Evol. Microbiol.">
        <title>Complete genome sequence of Corynebacterium casei LMG S-19264T (=DSM 44701T), isolated from a smear-ripened cheese.</title>
        <authorList>
            <consortium name="US DOE Joint Genome Institute (JGI-PGF)"/>
            <person name="Walter F."/>
            <person name="Albersmeier A."/>
            <person name="Kalinowski J."/>
            <person name="Ruckert C."/>
        </authorList>
    </citation>
    <scope>NUCLEOTIDE SEQUENCE</scope>
    <source>
        <strain evidence="13">CGMCC 1.7086</strain>
    </source>
</reference>
<feature type="domain" description="Histidine kinase" evidence="11">
    <location>
        <begin position="506"/>
        <end position="719"/>
    </location>
</feature>
<evidence type="ECO:0000256" key="4">
    <source>
        <dbReference type="ARBA" id="ARBA00022553"/>
    </source>
</evidence>
<dbReference type="InterPro" id="IPR036097">
    <property type="entry name" value="HisK_dim/P_sf"/>
</dbReference>
<evidence type="ECO:0000256" key="2">
    <source>
        <dbReference type="ARBA" id="ARBA00004370"/>
    </source>
</evidence>
<evidence type="ECO:0000256" key="3">
    <source>
        <dbReference type="ARBA" id="ARBA00012438"/>
    </source>
</evidence>
<evidence type="ECO:0000313" key="14">
    <source>
        <dbReference type="Proteomes" id="UP000606935"/>
    </source>
</evidence>
<proteinExistence type="predicted"/>
<dbReference type="Pfam" id="PF00672">
    <property type="entry name" value="HAMP"/>
    <property type="match status" value="1"/>
</dbReference>
<evidence type="ECO:0000256" key="7">
    <source>
        <dbReference type="ARBA" id="ARBA00022777"/>
    </source>
</evidence>
<feature type="transmembrane region" description="Helical" evidence="10">
    <location>
        <begin position="423"/>
        <end position="443"/>
    </location>
</feature>
<name>A0A917Z2G9_9ALTE</name>
<dbReference type="InterPro" id="IPR003660">
    <property type="entry name" value="HAMP_dom"/>
</dbReference>
<dbReference type="InterPro" id="IPR036890">
    <property type="entry name" value="HATPase_C_sf"/>
</dbReference>
<protein>
    <recommendedName>
        <fullName evidence="3">histidine kinase</fullName>
        <ecNumber evidence="3">2.7.13.3</ecNumber>
    </recommendedName>
</protein>
<dbReference type="SUPFAM" id="SSF47384">
    <property type="entry name" value="Homodimeric domain of signal transducing histidine kinase"/>
    <property type="match status" value="1"/>
</dbReference>
<feature type="transmembrane region" description="Helical" evidence="10">
    <location>
        <begin position="12"/>
        <end position="31"/>
    </location>
</feature>
<keyword evidence="6 10" id="KW-0812">Transmembrane</keyword>
<dbReference type="PANTHER" id="PTHR45436">
    <property type="entry name" value="SENSOR HISTIDINE KINASE YKOH"/>
    <property type="match status" value="1"/>
</dbReference>
<dbReference type="Gene3D" id="1.10.287.130">
    <property type="match status" value="1"/>
</dbReference>
<dbReference type="PROSITE" id="PS50109">
    <property type="entry name" value="HIS_KIN"/>
    <property type="match status" value="1"/>
</dbReference>
<dbReference type="Gene3D" id="6.10.340.10">
    <property type="match status" value="1"/>
</dbReference>
<dbReference type="Pfam" id="PF00512">
    <property type="entry name" value="HisKA"/>
    <property type="match status" value="1"/>
</dbReference>
<dbReference type="EC" id="2.7.13.3" evidence="3"/>
<evidence type="ECO:0000259" key="12">
    <source>
        <dbReference type="PROSITE" id="PS50885"/>
    </source>
</evidence>
<evidence type="ECO:0000256" key="5">
    <source>
        <dbReference type="ARBA" id="ARBA00022679"/>
    </source>
</evidence>
<keyword evidence="8 10" id="KW-1133">Transmembrane helix</keyword>
<dbReference type="InterPro" id="IPR005467">
    <property type="entry name" value="His_kinase_dom"/>
</dbReference>
<evidence type="ECO:0000256" key="10">
    <source>
        <dbReference type="SAM" id="Phobius"/>
    </source>
</evidence>
<comment type="catalytic activity">
    <reaction evidence="1">
        <text>ATP + protein L-histidine = ADP + protein N-phospho-L-histidine.</text>
        <dbReference type="EC" id="2.7.13.3"/>
    </reaction>
</comment>
<dbReference type="SMART" id="SM00304">
    <property type="entry name" value="HAMP"/>
    <property type="match status" value="1"/>
</dbReference>
<dbReference type="NCBIfam" id="TIGR03785">
    <property type="entry name" value="marine_sort_HK"/>
    <property type="match status" value="1"/>
</dbReference>
<dbReference type="SUPFAM" id="SSF49344">
    <property type="entry name" value="CBD9-like"/>
    <property type="match status" value="1"/>
</dbReference>
<evidence type="ECO:0000256" key="8">
    <source>
        <dbReference type="ARBA" id="ARBA00022989"/>
    </source>
</evidence>
<dbReference type="GO" id="GO:0000155">
    <property type="term" value="F:phosphorelay sensor kinase activity"/>
    <property type="evidence" value="ECO:0007669"/>
    <property type="project" value="InterPro"/>
</dbReference>
<gene>
    <name evidence="13" type="ORF">GCM10010982_26380</name>
</gene>
<evidence type="ECO:0000256" key="1">
    <source>
        <dbReference type="ARBA" id="ARBA00000085"/>
    </source>
</evidence>
<evidence type="ECO:0000313" key="13">
    <source>
        <dbReference type="EMBL" id="GGO71180.1"/>
    </source>
</evidence>
<organism evidence="13 14">
    <name type="scientific">Bowmanella pacifica</name>
    <dbReference type="NCBI Taxonomy" id="502051"/>
    <lineage>
        <taxon>Bacteria</taxon>
        <taxon>Pseudomonadati</taxon>
        <taxon>Pseudomonadota</taxon>
        <taxon>Gammaproteobacteria</taxon>
        <taxon>Alteromonadales</taxon>
        <taxon>Alteromonadaceae</taxon>
        <taxon>Bowmanella</taxon>
    </lineage>
</organism>
<dbReference type="InterPro" id="IPR022510">
    <property type="entry name" value="Sortase_His-kinase"/>
</dbReference>
<comment type="subcellular location">
    <subcellularLocation>
        <location evidence="2">Membrane</location>
    </subcellularLocation>
</comment>
<dbReference type="SMART" id="SM00387">
    <property type="entry name" value="HATPase_c"/>
    <property type="match status" value="1"/>
</dbReference>
<evidence type="ECO:0000256" key="9">
    <source>
        <dbReference type="ARBA" id="ARBA00023012"/>
    </source>
</evidence>
<dbReference type="Gene3D" id="2.60.40.1190">
    <property type="match status" value="1"/>
</dbReference>
<dbReference type="Pfam" id="PF02518">
    <property type="entry name" value="HATPase_c"/>
    <property type="match status" value="1"/>
</dbReference>
<keyword evidence="9" id="KW-0902">Two-component regulatory system</keyword>
<dbReference type="Proteomes" id="UP000606935">
    <property type="component" value="Unassembled WGS sequence"/>
</dbReference>
<keyword evidence="5" id="KW-0808">Transferase</keyword>
<evidence type="ECO:0000259" key="11">
    <source>
        <dbReference type="PROSITE" id="PS50109"/>
    </source>
</evidence>
<dbReference type="AlphaFoldDB" id="A0A917Z2G9"/>
<keyword evidence="4" id="KW-0597">Phosphoprotein</keyword>
<keyword evidence="7 13" id="KW-0418">Kinase</keyword>
<dbReference type="InterPro" id="IPR003594">
    <property type="entry name" value="HATPase_dom"/>
</dbReference>
<dbReference type="GO" id="GO:0016020">
    <property type="term" value="C:membrane"/>
    <property type="evidence" value="ECO:0007669"/>
    <property type="project" value="UniProtKB-SubCell"/>
</dbReference>
<evidence type="ECO:0000256" key="6">
    <source>
        <dbReference type="ARBA" id="ARBA00022692"/>
    </source>
</evidence>
<dbReference type="InterPro" id="IPR050428">
    <property type="entry name" value="TCS_sensor_his_kinase"/>
</dbReference>
<sequence length="719" mass="80932">MRVSRKFHFFGLRFKLLLLSGFLFSIPWLGYEYVWEMEKYLRAGQERTLLGTVRAVATALHERPKLFDAQASYLSVEKGRDLYAYPIVDPIRLDGDLSDWRQQQHALQYGQDYVIFQSNAYQPTSLSFKHMIGKYRQYLYAYFEVSDDVVIYRSANSLSVDNNDYLQIAFTTPAGDFRRYLIATNKPGWLTPYEMSVDAGQTNKALRPESRIQGAWLETEQGYNIELRIPLELLGSKLSFAITDVDKPGGQPVATIGTSSVWEEDKLGTVLVPSPEIEQIIKGLGHTNSRIWVVDQHQRVLAKSGDIKNSDGIWSRPATSKDDSWWGQVAQRWLYPLYYKFLTRPPSDFIDELYDVANLQGSHIEQALAGQPGSSWRLTPDSKAVVLAAAYPVYIDEKVMGAVIAEETTNGIRSLRNLALEKLFTLMLAVMLLGTLGLFLLASRISSRIRRLRDQADQAIDEQGRIRSQLKASDVQDEIGDLSRTVADMVQRLGQYHHYLESMSSRLSHELRTPVAVVRSSLETLQMEEEKLADSVYLQRAQEGLNRLSLILTNMSEATRLEQSLQTVERHEYLLDDVLAGCVQGYQLAYSDTLLQLDILDNKLKVDGAPELFAQLLDKLVANAVEFAAPGTPVDISLQRQGRKAVLHISNTGPLLPTEMRGRLFDSMVSVRTGQPGQPHLGLGLYIARLITEFHHGSIALTDNQKGDGVTVKVSIPLV</sequence>
<accession>A0A917Z2G9</accession>
<dbReference type="EMBL" id="BMLS01000004">
    <property type="protein sequence ID" value="GGO71180.1"/>
    <property type="molecule type" value="Genomic_DNA"/>
</dbReference>
<keyword evidence="14" id="KW-1185">Reference proteome</keyword>
<dbReference type="SUPFAM" id="SSF55874">
    <property type="entry name" value="ATPase domain of HSP90 chaperone/DNA topoisomerase II/histidine kinase"/>
    <property type="match status" value="1"/>
</dbReference>
<dbReference type="CDD" id="cd00082">
    <property type="entry name" value="HisKA"/>
    <property type="match status" value="1"/>
</dbReference>
<dbReference type="CDD" id="cd09622">
    <property type="entry name" value="CBM9_like_HisKa"/>
    <property type="match status" value="1"/>
</dbReference>
<dbReference type="SMART" id="SM00388">
    <property type="entry name" value="HisKA"/>
    <property type="match status" value="1"/>
</dbReference>
<dbReference type="PROSITE" id="PS50885">
    <property type="entry name" value="HAMP"/>
    <property type="match status" value="1"/>
</dbReference>
<comment type="caution">
    <text evidence="13">The sequence shown here is derived from an EMBL/GenBank/DDBJ whole genome shotgun (WGS) entry which is preliminary data.</text>
</comment>
<dbReference type="PANTHER" id="PTHR45436:SF5">
    <property type="entry name" value="SENSOR HISTIDINE KINASE TRCS"/>
    <property type="match status" value="1"/>
</dbReference>
<reference evidence="13" key="2">
    <citation type="submission" date="2020-09" db="EMBL/GenBank/DDBJ databases">
        <authorList>
            <person name="Sun Q."/>
            <person name="Zhou Y."/>
        </authorList>
    </citation>
    <scope>NUCLEOTIDE SEQUENCE</scope>
    <source>
        <strain evidence="13">CGMCC 1.7086</strain>
    </source>
</reference>
<dbReference type="Gene3D" id="3.30.565.10">
    <property type="entry name" value="Histidine kinase-like ATPase, C-terminal domain"/>
    <property type="match status" value="1"/>
</dbReference>
<dbReference type="InterPro" id="IPR003661">
    <property type="entry name" value="HisK_dim/P_dom"/>
</dbReference>
<keyword evidence="10" id="KW-0472">Membrane</keyword>
<feature type="domain" description="HAMP" evidence="12">
    <location>
        <begin position="443"/>
        <end position="498"/>
    </location>
</feature>